<dbReference type="EMBL" id="BMVC01000009">
    <property type="protein sequence ID" value="GHD01602.1"/>
    <property type="molecule type" value="Genomic_DNA"/>
</dbReference>
<name>A0A919CBN1_9ACTN</name>
<accession>A0A919CBN1</accession>
<comment type="caution">
    <text evidence="3">The sequence shown here is derived from an EMBL/GenBank/DDBJ whole genome shotgun (WGS) entry which is preliminary data.</text>
</comment>
<keyword evidence="2" id="KW-0812">Transmembrane</keyword>
<evidence type="ECO:0000313" key="4">
    <source>
        <dbReference type="Proteomes" id="UP000638353"/>
    </source>
</evidence>
<feature type="transmembrane region" description="Helical" evidence="2">
    <location>
        <begin position="29"/>
        <end position="50"/>
    </location>
</feature>
<dbReference type="Proteomes" id="UP000638353">
    <property type="component" value="Unassembled WGS sequence"/>
</dbReference>
<keyword evidence="2" id="KW-0472">Membrane</keyword>
<reference evidence="3" key="1">
    <citation type="journal article" date="2014" name="Int. J. Syst. Evol. Microbiol.">
        <title>Complete genome sequence of Corynebacterium casei LMG S-19264T (=DSM 44701T), isolated from a smear-ripened cheese.</title>
        <authorList>
            <consortium name="US DOE Joint Genome Institute (JGI-PGF)"/>
            <person name="Walter F."/>
            <person name="Albersmeier A."/>
            <person name="Kalinowski J."/>
            <person name="Ruckert C."/>
        </authorList>
    </citation>
    <scope>NUCLEOTIDE SEQUENCE</scope>
    <source>
        <strain evidence="3">JCM 4637</strain>
    </source>
</reference>
<feature type="transmembrane region" description="Helical" evidence="2">
    <location>
        <begin position="112"/>
        <end position="132"/>
    </location>
</feature>
<sequence length="145" mass="14983">MQAIQNMSDETSEDGRASSTRLPAAVRDALPLAAGAGLAVAAAGAVLAFVDLPSPLRMPCTVVFMVLAPGLAVAGWLRGLEPLGRLVASTTAALALNLLVAQAMLAMRLWSIRGGIAAVAGISVLLFLLTLLRRRGGRTTRRQAP</sequence>
<keyword evidence="2" id="KW-1133">Transmembrane helix</keyword>
<evidence type="ECO:0000256" key="2">
    <source>
        <dbReference type="SAM" id="Phobius"/>
    </source>
</evidence>
<reference evidence="3" key="2">
    <citation type="submission" date="2020-09" db="EMBL/GenBank/DDBJ databases">
        <authorList>
            <person name="Sun Q."/>
            <person name="Ohkuma M."/>
        </authorList>
    </citation>
    <scope>NUCLEOTIDE SEQUENCE</scope>
    <source>
        <strain evidence="3">JCM 4637</strain>
    </source>
</reference>
<feature type="region of interest" description="Disordered" evidence="1">
    <location>
        <begin position="1"/>
        <end position="20"/>
    </location>
</feature>
<protein>
    <submittedName>
        <fullName evidence="3">Uncharacterized protein</fullName>
    </submittedName>
</protein>
<evidence type="ECO:0000256" key="1">
    <source>
        <dbReference type="SAM" id="MobiDB-lite"/>
    </source>
</evidence>
<proteinExistence type="predicted"/>
<feature type="transmembrane region" description="Helical" evidence="2">
    <location>
        <begin position="56"/>
        <end position="77"/>
    </location>
</feature>
<dbReference type="AlphaFoldDB" id="A0A919CBN1"/>
<organism evidence="3 4">
    <name type="scientific">Streptomyces finlayi</name>
    <dbReference type="NCBI Taxonomy" id="67296"/>
    <lineage>
        <taxon>Bacteria</taxon>
        <taxon>Bacillati</taxon>
        <taxon>Actinomycetota</taxon>
        <taxon>Actinomycetes</taxon>
        <taxon>Kitasatosporales</taxon>
        <taxon>Streptomycetaceae</taxon>
        <taxon>Streptomyces</taxon>
    </lineage>
</organism>
<gene>
    <name evidence="3" type="ORF">GCM10010334_47460</name>
</gene>
<evidence type="ECO:0000313" key="3">
    <source>
        <dbReference type="EMBL" id="GHD01602.1"/>
    </source>
</evidence>
<feature type="transmembrane region" description="Helical" evidence="2">
    <location>
        <begin position="86"/>
        <end position="106"/>
    </location>
</feature>